<comment type="caution">
    <text evidence="2">The sequence shown here is derived from an EMBL/GenBank/DDBJ whole genome shotgun (WGS) entry which is preliminary data.</text>
</comment>
<protein>
    <submittedName>
        <fullName evidence="2">Uncharacterized protein</fullName>
    </submittedName>
</protein>
<keyword evidence="3" id="KW-1185">Reference proteome</keyword>
<reference evidence="2" key="2">
    <citation type="submission" date="2020-09" db="EMBL/GenBank/DDBJ databases">
        <authorList>
            <person name="Sun Q."/>
            <person name="Zhou Y."/>
        </authorList>
    </citation>
    <scope>NUCLEOTIDE SEQUENCE</scope>
    <source>
        <strain evidence="2">CGMCC 1.12751</strain>
    </source>
</reference>
<dbReference type="AlphaFoldDB" id="A0A917GH74"/>
<dbReference type="Proteomes" id="UP000625976">
    <property type="component" value="Unassembled WGS sequence"/>
</dbReference>
<dbReference type="EMBL" id="BMFQ01000002">
    <property type="protein sequence ID" value="GGG45371.1"/>
    <property type="molecule type" value="Genomic_DNA"/>
</dbReference>
<keyword evidence="1" id="KW-0812">Transmembrane</keyword>
<name>A0A917GH74_9FLAO</name>
<sequence>MSQVLFLTEFLSFLLIEQSSIVLALSISVLFFLILLILGWRKSYKLKKESHELSENFTIDSEQDNKDYKDFTDGHMYDNH</sequence>
<dbReference type="RefSeq" id="WP_188463680.1">
    <property type="nucleotide sequence ID" value="NZ_BMFQ01000002.1"/>
</dbReference>
<keyword evidence="1" id="KW-0472">Membrane</keyword>
<organism evidence="2 3">
    <name type="scientific">Bizionia arctica</name>
    <dbReference type="NCBI Taxonomy" id="1495645"/>
    <lineage>
        <taxon>Bacteria</taxon>
        <taxon>Pseudomonadati</taxon>
        <taxon>Bacteroidota</taxon>
        <taxon>Flavobacteriia</taxon>
        <taxon>Flavobacteriales</taxon>
        <taxon>Flavobacteriaceae</taxon>
        <taxon>Bizionia</taxon>
    </lineage>
</organism>
<reference evidence="2" key="1">
    <citation type="journal article" date="2014" name="Int. J. Syst. Evol. Microbiol.">
        <title>Complete genome sequence of Corynebacterium casei LMG S-19264T (=DSM 44701T), isolated from a smear-ripened cheese.</title>
        <authorList>
            <consortium name="US DOE Joint Genome Institute (JGI-PGF)"/>
            <person name="Walter F."/>
            <person name="Albersmeier A."/>
            <person name="Kalinowski J."/>
            <person name="Ruckert C."/>
        </authorList>
    </citation>
    <scope>NUCLEOTIDE SEQUENCE</scope>
    <source>
        <strain evidence="2">CGMCC 1.12751</strain>
    </source>
</reference>
<keyword evidence="1" id="KW-1133">Transmembrane helix</keyword>
<proteinExistence type="predicted"/>
<evidence type="ECO:0000256" key="1">
    <source>
        <dbReference type="SAM" id="Phobius"/>
    </source>
</evidence>
<evidence type="ECO:0000313" key="2">
    <source>
        <dbReference type="EMBL" id="GGG45371.1"/>
    </source>
</evidence>
<accession>A0A917GH74</accession>
<gene>
    <name evidence="2" type="ORF">GCM10010976_16230</name>
</gene>
<feature type="transmembrane region" description="Helical" evidence="1">
    <location>
        <begin position="20"/>
        <end position="40"/>
    </location>
</feature>
<evidence type="ECO:0000313" key="3">
    <source>
        <dbReference type="Proteomes" id="UP000625976"/>
    </source>
</evidence>